<evidence type="ECO:0000313" key="2">
    <source>
        <dbReference type="EMBL" id="KAJ1519544.1"/>
    </source>
</evidence>
<protein>
    <submittedName>
        <fullName evidence="2">Uncharacterized protein</fullName>
    </submittedName>
</protein>
<feature type="compositionally biased region" description="Low complexity" evidence="1">
    <location>
        <begin position="72"/>
        <end position="84"/>
    </location>
</feature>
<keyword evidence="3" id="KW-1185">Reference proteome</keyword>
<sequence length="205" mass="22205">MLTKASAAVPHLFSIERLLKKDAPAAPAHLQQHLQQHLHSDSSVAHLQRLADAIGDPAARVYAPAAPRAAASPLVHAADSSSRPHGPHGPHGPRRPQRLPKRRSSAYPADRDTCSSDTGDEDDGDDDDDDEDADDGHQDDGDVEDDGQDPHGDGDVSDGRRRPRRRSATSVDGEVHCGEVSTSSHKPGMTGDRDRTRQPFRCFRF</sequence>
<dbReference type="Proteomes" id="UP001075354">
    <property type="component" value="Chromosome 16"/>
</dbReference>
<gene>
    <name evidence="2" type="ORF">ONE63_004823</name>
</gene>
<dbReference type="AlphaFoldDB" id="A0AAV7X486"/>
<organism evidence="2 3">
    <name type="scientific">Megalurothrips usitatus</name>
    <name type="common">bean blossom thrips</name>
    <dbReference type="NCBI Taxonomy" id="439358"/>
    <lineage>
        <taxon>Eukaryota</taxon>
        <taxon>Metazoa</taxon>
        <taxon>Ecdysozoa</taxon>
        <taxon>Arthropoda</taxon>
        <taxon>Hexapoda</taxon>
        <taxon>Insecta</taxon>
        <taxon>Pterygota</taxon>
        <taxon>Neoptera</taxon>
        <taxon>Paraneoptera</taxon>
        <taxon>Thysanoptera</taxon>
        <taxon>Terebrantia</taxon>
        <taxon>Thripoidea</taxon>
        <taxon>Thripidae</taxon>
        <taxon>Megalurothrips</taxon>
    </lineage>
</organism>
<feature type="compositionally biased region" description="Acidic residues" evidence="1">
    <location>
        <begin position="118"/>
        <end position="134"/>
    </location>
</feature>
<evidence type="ECO:0000313" key="3">
    <source>
        <dbReference type="Proteomes" id="UP001075354"/>
    </source>
</evidence>
<accession>A0AAV7X486</accession>
<name>A0AAV7X486_9NEOP</name>
<feature type="compositionally biased region" description="Basic and acidic residues" evidence="1">
    <location>
        <begin position="148"/>
        <end position="160"/>
    </location>
</feature>
<feature type="compositionally biased region" description="Basic residues" evidence="1">
    <location>
        <begin position="85"/>
        <end position="104"/>
    </location>
</feature>
<proteinExistence type="predicted"/>
<reference evidence="2" key="1">
    <citation type="submission" date="2022-12" db="EMBL/GenBank/DDBJ databases">
        <title>Chromosome-level genome assembly of the bean flower thrips Megalurothrips usitatus.</title>
        <authorList>
            <person name="Ma L."/>
            <person name="Liu Q."/>
            <person name="Li H."/>
            <person name="Cai W."/>
        </authorList>
    </citation>
    <scope>NUCLEOTIDE SEQUENCE</scope>
    <source>
        <strain evidence="2">Cailab_2022a</strain>
    </source>
</reference>
<feature type="region of interest" description="Disordered" evidence="1">
    <location>
        <begin position="72"/>
        <end position="205"/>
    </location>
</feature>
<comment type="caution">
    <text evidence="2">The sequence shown here is derived from an EMBL/GenBank/DDBJ whole genome shotgun (WGS) entry which is preliminary data.</text>
</comment>
<evidence type="ECO:0000256" key="1">
    <source>
        <dbReference type="SAM" id="MobiDB-lite"/>
    </source>
</evidence>
<dbReference type="EMBL" id="JAPTSV010000016">
    <property type="protein sequence ID" value="KAJ1519544.1"/>
    <property type="molecule type" value="Genomic_DNA"/>
</dbReference>